<keyword evidence="2" id="KW-0732">Signal</keyword>
<dbReference type="AlphaFoldDB" id="A0A8S9X5W7"/>
<evidence type="ECO:0000313" key="3">
    <source>
        <dbReference type="EMBL" id="KAF6203731.1"/>
    </source>
</evidence>
<keyword evidence="4" id="KW-1185">Reference proteome</keyword>
<proteinExistence type="predicted"/>
<comment type="caution">
    <text evidence="3">The sequence shown here is derived from an EMBL/GenBank/DDBJ whole genome shotgun (WGS) entry which is preliminary data.</text>
</comment>
<protein>
    <submittedName>
        <fullName evidence="3">Uncharacterized protein</fullName>
    </submittedName>
</protein>
<organism evidence="3 4">
    <name type="scientific">Apolygus lucorum</name>
    <name type="common">Small green plant bug</name>
    <name type="synonym">Lygocoris lucorum</name>
    <dbReference type="NCBI Taxonomy" id="248454"/>
    <lineage>
        <taxon>Eukaryota</taxon>
        <taxon>Metazoa</taxon>
        <taxon>Ecdysozoa</taxon>
        <taxon>Arthropoda</taxon>
        <taxon>Hexapoda</taxon>
        <taxon>Insecta</taxon>
        <taxon>Pterygota</taxon>
        <taxon>Neoptera</taxon>
        <taxon>Paraneoptera</taxon>
        <taxon>Hemiptera</taxon>
        <taxon>Heteroptera</taxon>
        <taxon>Panheteroptera</taxon>
        <taxon>Cimicomorpha</taxon>
        <taxon>Miridae</taxon>
        <taxon>Mirini</taxon>
        <taxon>Apolygus</taxon>
    </lineage>
</organism>
<feature type="region of interest" description="Disordered" evidence="1">
    <location>
        <begin position="164"/>
        <end position="190"/>
    </location>
</feature>
<feature type="compositionally biased region" description="Low complexity" evidence="1">
    <location>
        <begin position="164"/>
        <end position="175"/>
    </location>
</feature>
<feature type="chain" id="PRO_5035756143" evidence="2">
    <location>
        <begin position="24"/>
        <end position="475"/>
    </location>
</feature>
<accession>A0A8S9X5W7</accession>
<feature type="region of interest" description="Disordered" evidence="1">
    <location>
        <begin position="208"/>
        <end position="306"/>
    </location>
</feature>
<evidence type="ECO:0000256" key="1">
    <source>
        <dbReference type="SAM" id="MobiDB-lite"/>
    </source>
</evidence>
<sequence length="475" mass="51934">MIGESIFALSCICFLACSKLVEGMPLSYRQTLPENPPQQPTKSIGKQIGYIKEKLPPHLATATEMNAYKDMVISALAKSHMKLFGENVNTMVVNDLFNAKIKRAVLPEPFTSSVQLFSIKFVGRFPNDVKTNNLKCLITFELVTVQGEEDKIVSIPQKFDCNKTGGTTEPTTIPPAVATRKPSPSAESKITTKIIQLPKTVKLIKQSTTKLKVSSQKKAPGMRDVDGVTPAKPLPSKQNTADSTGKVASPSGEPHITRQPSTKRTSKPSSAKTFRSKSAAQISTAEPTVGDKLQTKSETVKPATKNTIRSRYRDTGGVWPSPGFDHLESVKHRVVGLLRYKTLRFHSREHSLALTSTINTYPPRSTNYNPKMKVIVCLVVLGCVASALSDNKVKNPRVDLKWHAPEPKPLKDWQAKPAGDSGVNLKVEKRPTFYDNGNLKVQGVGGADRNFGGRGDGAWNAKVGGRVEYSWGRGK</sequence>
<feature type="compositionally biased region" description="Polar residues" evidence="1">
    <location>
        <begin position="208"/>
        <end position="217"/>
    </location>
</feature>
<dbReference type="Proteomes" id="UP000466442">
    <property type="component" value="Unassembled WGS sequence"/>
</dbReference>
<feature type="signal peptide" evidence="2">
    <location>
        <begin position="1"/>
        <end position="23"/>
    </location>
</feature>
<evidence type="ECO:0000256" key="2">
    <source>
        <dbReference type="SAM" id="SignalP"/>
    </source>
</evidence>
<dbReference type="EMBL" id="WIXP02000010">
    <property type="protein sequence ID" value="KAF6203731.1"/>
    <property type="molecule type" value="Genomic_DNA"/>
</dbReference>
<feature type="compositionally biased region" description="Polar residues" evidence="1">
    <location>
        <begin position="258"/>
        <end position="286"/>
    </location>
</feature>
<name>A0A8S9X5W7_APOLU</name>
<evidence type="ECO:0000313" key="4">
    <source>
        <dbReference type="Proteomes" id="UP000466442"/>
    </source>
</evidence>
<gene>
    <name evidence="3" type="ORF">GE061_002065</name>
</gene>
<reference evidence="3" key="1">
    <citation type="journal article" date="2021" name="Mol. Ecol. Resour.">
        <title>Apolygus lucorum genome provides insights into omnivorousness and mesophyll feeding.</title>
        <authorList>
            <person name="Liu Y."/>
            <person name="Liu H."/>
            <person name="Wang H."/>
            <person name="Huang T."/>
            <person name="Liu B."/>
            <person name="Yang B."/>
            <person name="Yin L."/>
            <person name="Li B."/>
            <person name="Zhang Y."/>
            <person name="Zhang S."/>
            <person name="Jiang F."/>
            <person name="Zhang X."/>
            <person name="Ren Y."/>
            <person name="Wang B."/>
            <person name="Wang S."/>
            <person name="Lu Y."/>
            <person name="Wu K."/>
            <person name="Fan W."/>
            <person name="Wang G."/>
        </authorList>
    </citation>
    <scope>NUCLEOTIDE SEQUENCE</scope>
    <source>
        <strain evidence="3">12Hb</strain>
    </source>
</reference>